<dbReference type="PANTHER" id="PTHR30081:SF1">
    <property type="entry name" value="PROTEIN TRANSLOCASE SUBUNIT SECD"/>
    <property type="match status" value="1"/>
</dbReference>
<evidence type="ECO:0000256" key="5">
    <source>
        <dbReference type="ARBA" id="ARBA00022692"/>
    </source>
</evidence>
<feature type="transmembrane region" description="Helical" evidence="10">
    <location>
        <begin position="450"/>
        <end position="475"/>
    </location>
</feature>
<dbReference type="InterPro" id="IPR005791">
    <property type="entry name" value="SecD"/>
</dbReference>
<dbReference type="GO" id="GO:0015450">
    <property type="term" value="F:protein-transporting ATPase activity"/>
    <property type="evidence" value="ECO:0007669"/>
    <property type="project" value="InterPro"/>
</dbReference>
<keyword evidence="3" id="KW-1003">Cell membrane</keyword>
<dbReference type="Pfam" id="PF02355">
    <property type="entry name" value="SecD_SecF_C"/>
    <property type="match status" value="1"/>
</dbReference>
<evidence type="ECO:0000256" key="3">
    <source>
        <dbReference type="ARBA" id="ARBA00022475"/>
    </source>
</evidence>
<evidence type="ECO:0000259" key="12">
    <source>
        <dbReference type="Pfam" id="PF21760"/>
    </source>
</evidence>
<evidence type="ECO:0000256" key="4">
    <source>
        <dbReference type="ARBA" id="ARBA00022519"/>
    </source>
</evidence>
<dbReference type="InterPro" id="IPR001036">
    <property type="entry name" value="Acrflvin-R"/>
</dbReference>
<evidence type="ECO:0000256" key="9">
    <source>
        <dbReference type="ARBA" id="ARBA00023136"/>
    </source>
</evidence>
<evidence type="ECO:0000256" key="7">
    <source>
        <dbReference type="ARBA" id="ARBA00022989"/>
    </source>
</evidence>
<keyword evidence="7 10" id="KW-1133">Transmembrane helix</keyword>
<evidence type="ECO:0000256" key="10">
    <source>
        <dbReference type="SAM" id="Phobius"/>
    </source>
</evidence>
<organism evidence="14">
    <name type="scientific">hydrothermal vent metagenome</name>
    <dbReference type="NCBI Taxonomy" id="652676"/>
    <lineage>
        <taxon>unclassified sequences</taxon>
        <taxon>metagenomes</taxon>
        <taxon>ecological metagenomes</taxon>
    </lineage>
</organism>
<dbReference type="Gene3D" id="1.20.1640.10">
    <property type="entry name" value="Multidrug efflux transporter AcrB transmembrane domain"/>
    <property type="match status" value="1"/>
</dbReference>
<dbReference type="Pfam" id="PF22599">
    <property type="entry name" value="SecDF_P1_head"/>
    <property type="match status" value="1"/>
</dbReference>
<dbReference type="NCBIfam" id="TIGR01129">
    <property type="entry name" value="secD"/>
    <property type="match status" value="1"/>
</dbReference>
<keyword evidence="8" id="KW-0811">Translocation</keyword>
<dbReference type="Gene3D" id="3.30.1360.200">
    <property type="match status" value="1"/>
</dbReference>
<dbReference type="InterPro" id="IPR054384">
    <property type="entry name" value="SecDF_P1_head"/>
</dbReference>
<feature type="transmembrane region" description="Helical" evidence="10">
    <location>
        <begin position="382"/>
        <end position="402"/>
    </location>
</feature>
<reference evidence="14" key="1">
    <citation type="submission" date="2018-06" db="EMBL/GenBank/DDBJ databases">
        <authorList>
            <person name="Zhirakovskaya E."/>
        </authorList>
    </citation>
    <scope>NUCLEOTIDE SEQUENCE</scope>
</reference>
<feature type="transmembrane region" description="Helical" evidence="10">
    <location>
        <begin position="408"/>
        <end position="429"/>
    </location>
</feature>
<evidence type="ECO:0000256" key="2">
    <source>
        <dbReference type="ARBA" id="ARBA00022448"/>
    </source>
</evidence>
<dbReference type="FunFam" id="3.30.1360.200:FF:000002">
    <property type="entry name" value="Preprotein translocase subunit SecD"/>
    <property type="match status" value="1"/>
</dbReference>
<dbReference type="EMBL" id="UOEA01000087">
    <property type="protein sequence ID" value="VAV85429.1"/>
    <property type="molecule type" value="Genomic_DNA"/>
</dbReference>
<dbReference type="GO" id="GO:0006886">
    <property type="term" value="P:intracellular protein transport"/>
    <property type="evidence" value="ECO:0007669"/>
    <property type="project" value="InterPro"/>
</dbReference>
<dbReference type="InterPro" id="IPR022813">
    <property type="entry name" value="SecD/SecF_arch_bac"/>
</dbReference>
<dbReference type="InterPro" id="IPR048631">
    <property type="entry name" value="SecD_1st"/>
</dbReference>
<keyword evidence="5 10" id="KW-0812">Transmembrane</keyword>
<keyword evidence="6" id="KW-0653">Protein transport</keyword>
<feature type="domain" description="Protein export membrane protein SecD/SecF C-terminal" evidence="11">
    <location>
        <begin position="339"/>
        <end position="498"/>
    </location>
</feature>
<name>A0A3B0QZA1_9ZZZZ</name>
<dbReference type="InterPro" id="IPR055344">
    <property type="entry name" value="SecD_SecF_C_bact"/>
</dbReference>
<dbReference type="NCBIfam" id="TIGR00916">
    <property type="entry name" value="2A0604s01"/>
    <property type="match status" value="1"/>
</dbReference>
<evidence type="ECO:0000256" key="8">
    <source>
        <dbReference type="ARBA" id="ARBA00023010"/>
    </source>
</evidence>
<keyword evidence="4" id="KW-0997">Cell inner membrane</keyword>
<dbReference type="GO" id="GO:0005886">
    <property type="term" value="C:plasma membrane"/>
    <property type="evidence" value="ECO:0007669"/>
    <property type="project" value="UniProtKB-SubCell"/>
</dbReference>
<dbReference type="Pfam" id="PF21760">
    <property type="entry name" value="SecD_1st"/>
    <property type="match status" value="1"/>
</dbReference>
<dbReference type="HAMAP" id="MF_01463_B">
    <property type="entry name" value="SecD_B"/>
    <property type="match status" value="1"/>
</dbReference>
<protein>
    <submittedName>
        <fullName evidence="14">Protein translocase subunit SecD</fullName>
    </submittedName>
</protein>
<feature type="domain" description="Protein translocase subunit SecDF P1" evidence="12">
    <location>
        <begin position="141"/>
        <end position="198"/>
    </location>
</feature>
<dbReference type="PRINTS" id="PR00702">
    <property type="entry name" value="ACRIFLAVINRP"/>
</dbReference>
<evidence type="ECO:0000259" key="11">
    <source>
        <dbReference type="Pfam" id="PF02355"/>
    </source>
</evidence>
<proteinExistence type="inferred from homology"/>
<feature type="domain" description="SecDF P1 head subdomain" evidence="13">
    <location>
        <begin position="231"/>
        <end position="336"/>
    </location>
</feature>
<evidence type="ECO:0000259" key="13">
    <source>
        <dbReference type="Pfam" id="PF22599"/>
    </source>
</evidence>
<dbReference type="AlphaFoldDB" id="A0A3B0QZA1"/>
<keyword evidence="9 10" id="KW-0472">Membrane</keyword>
<evidence type="ECO:0000256" key="6">
    <source>
        <dbReference type="ARBA" id="ARBA00022927"/>
    </source>
</evidence>
<gene>
    <name evidence="14" type="ORF">MNBD_DELTA01-1006</name>
</gene>
<sequence length="519" mass="56141">MLSAFALVALVLFLPSTPISKKLPSFWADGISKIVLGLDLQGGMHLVLDVDRDKAVETYVQRMADSLENTLKEKGVAYVSVGARGQDKIAITYESSDVPAAVKEIVGEEIPVLVSPRDSGSELVFTLDEAEHERIKEWASSQALETIRNRIDKFGVTEPLIQKQGDREIVIQLPGLKDPARAIALIGKTAVLEFRMIDEDNDPQEAVKYGPPFGSELVYQDRGDAQTGRITRIPYLVKREVLLTGDLLSDARVAFDSQFNEPYVSLNFDSTGSRIFERITGRNVGKRIAIILDGKLHSAPVVREKIAGGRAQVSGGFTITEATDLAIVLRAGALPAPVDIIQNVTVGPTLGKDSIEAGIKAILIGAALVLIFMLVYYKVSGLIANIAITVNIVMLLGAMSWMSATLTLPGIAGILLTIGMGVDSNVLIFERIKEELKAGRTPRSAVNAGYAHAWWTIVDSHVTTLITAAVLFQFGSGPIKGFAVTLSLGILINLFTSLVGTKFAFDLQNDKFNIKRLSI</sequence>
<dbReference type="InterPro" id="IPR048634">
    <property type="entry name" value="SecD_SecF_C"/>
</dbReference>
<keyword evidence="2" id="KW-0813">Transport</keyword>
<dbReference type="PANTHER" id="PTHR30081">
    <property type="entry name" value="PROTEIN-EXPORT MEMBRANE PROTEIN SEC"/>
    <property type="match status" value="1"/>
</dbReference>
<evidence type="ECO:0000313" key="14">
    <source>
        <dbReference type="EMBL" id="VAV85429.1"/>
    </source>
</evidence>
<dbReference type="Gene3D" id="3.30.70.3400">
    <property type="match status" value="2"/>
</dbReference>
<comment type="subcellular location">
    <subcellularLocation>
        <location evidence="1">Cell membrane</location>
        <topology evidence="1">Multi-pass membrane protein</topology>
    </subcellularLocation>
</comment>
<feature type="transmembrane region" description="Helical" evidence="10">
    <location>
        <begin position="481"/>
        <end position="505"/>
    </location>
</feature>
<accession>A0A3B0QZA1</accession>
<dbReference type="SUPFAM" id="SSF82866">
    <property type="entry name" value="Multidrug efflux transporter AcrB transmembrane domain"/>
    <property type="match status" value="1"/>
</dbReference>
<evidence type="ECO:0000256" key="1">
    <source>
        <dbReference type="ARBA" id="ARBA00004651"/>
    </source>
</evidence>
<dbReference type="FunFam" id="1.20.1640.10:FF:000004">
    <property type="entry name" value="Protein translocase subunit SecD"/>
    <property type="match status" value="1"/>
</dbReference>
<feature type="transmembrane region" description="Helical" evidence="10">
    <location>
        <begin position="357"/>
        <end position="377"/>
    </location>
</feature>